<dbReference type="PANTHER" id="PTHR42905:SF5">
    <property type="entry name" value="CARBOXYVINYL-CARBOXYPHOSPHONATE PHOSPHORYLMUTASE, CHLOROPLASTIC"/>
    <property type="match status" value="1"/>
</dbReference>
<comment type="caution">
    <text evidence="1">The sequence shown here is derived from an EMBL/GenBank/DDBJ whole genome shotgun (WGS) entry which is preliminary data.</text>
</comment>
<dbReference type="PROSITE" id="PS00161">
    <property type="entry name" value="ISOCITRATE_LYASE"/>
    <property type="match status" value="1"/>
</dbReference>
<dbReference type="Proteomes" id="UP000256709">
    <property type="component" value="Unassembled WGS sequence"/>
</dbReference>
<name>A0A3E0W0L2_9MICO</name>
<accession>A0A3E0W0L2</accession>
<dbReference type="InterPro" id="IPR040442">
    <property type="entry name" value="Pyrv_kinase-like_dom_sf"/>
</dbReference>
<dbReference type="InterPro" id="IPR018523">
    <property type="entry name" value="Isocitrate_lyase_ph_CS"/>
</dbReference>
<dbReference type="SUPFAM" id="SSF51621">
    <property type="entry name" value="Phosphoenolpyruvate/pyruvate domain"/>
    <property type="match status" value="1"/>
</dbReference>
<dbReference type="InterPro" id="IPR015813">
    <property type="entry name" value="Pyrv/PenolPyrv_kinase-like_dom"/>
</dbReference>
<evidence type="ECO:0008006" key="3">
    <source>
        <dbReference type="Google" id="ProtNLM"/>
    </source>
</evidence>
<gene>
    <name evidence="1" type="ORF">B7R21_06080</name>
</gene>
<dbReference type="RefSeq" id="WP_116282365.1">
    <property type="nucleotide sequence ID" value="NZ_NBXA01000012.1"/>
</dbReference>
<dbReference type="InterPro" id="IPR039556">
    <property type="entry name" value="ICL/PEPM"/>
</dbReference>
<dbReference type="PANTHER" id="PTHR42905">
    <property type="entry name" value="PHOSPHOENOLPYRUVATE CARBOXYLASE"/>
    <property type="match status" value="1"/>
</dbReference>
<dbReference type="EMBL" id="NBXA01000012">
    <property type="protein sequence ID" value="RFA14607.1"/>
    <property type="molecule type" value="Genomic_DNA"/>
</dbReference>
<dbReference type="AlphaFoldDB" id="A0A3E0W0L2"/>
<dbReference type="CDD" id="cd00377">
    <property type="entry name" value="ICL_PEPM"/>
    <property type="match status" value="1"/>
</dbReference>
<reference evidence="1 2" key="1">
    <citation type="submission" date="2017-04" db="EMBL/GenBank/DDBJ databases">
        <title>Comparative genome analysis of Subtercola boreus.</title>
        <authorList>
            <person name="Cho Y.-J."/>
            <person name="Cho A."/>
            <person name="Kim O.-S."/>
            <person name="Lee J.-I."/>
        </authorList>
    </citation>
    <scope>NUCLEOTIDE SEQUENCE [LARGE SCALE GENOMIC DNA]</scope>
    <source>
        <strain evidence="1 2">P27444</strain>
    </source>
</reference>
<protein>
    <recommendedName>
        <fullName evidence="3">Carboxyvinyl-carboxyphosphonate phosphorylmutase</fullName>
    </recommendedName>
</protein>
<proteinExistence type="predicted"/>
<organism evidence="1 2">
    <name type="scientific">Subtercola boreus</name>
    <dbReference type="NCBI Taxonomy" id="120213"/>
    <lineage>
        <taxon>Bacteria</taxon>
        <taxon>Bacillati</taxon>
        <taxon>Actinomycetota</taxon>
        <taxon>Actinomycetes</taxon>
        <taxon>Micrococcales</taxon>
        <taxon>Microbacteriaceae</taxon>
        <taxon>Subtercola</taxon>
    </lineage>
</organism>
<evidence type="ECO:0000313" key="1">
    <source>
        <dbReference type="EMBL" id="RFA14607.1"/>
    </source>
</evidence>
<dbReference type="Gene3D" id="3.20.20.60">
    <property type="entry name" value="Phosphoenolpyruvate-binding domains"/>
    <property type="match status" value="1"/>
</dbReference>
<dbReference type="Pfam" id="PF13714">
    <property type="entry name" value="PEP_mutase"/>
    <property type="match status" value="1"/>
</dbReference>
<evidence type="ECO:0000313" key="2">
    <source>
        <dbReference type="Proteomes" id="UP000256709"/>
    </source>
</evidence>
<sequence length="294" mass="31406">MNASERFRHRLASIETDPLLIPGGGTPLEARVAEQSGFDAFYLSGYAVAAWRHGLPDIGLLGARETLDALAAVRRVTELPLICDADTGYGDVIAVTENLRAMEAAGASAIQIEDQVWPKKCGHMSGKEVIAFDEAVRKVAAAVQARRNPDTVVIARTDSLAPRGLDEAIRRGEAFADAGADIVFIDAPEAVEQLATIGSAFGPMTMANMSEGGRTPALSLAELHQKGFGVVIYPTTTLRIAAREFGDFYKDLAADGSSASWMDRMHGLDGLNAIVDLDRYLAIDARFQGQNATT</sequence>
<dbReference type="OrthoDB" id="9771433at2"/>
<dbReference type="GO" id="GO:0016833">
    <property type="term" value="F:oxo-acid-lyase activity"/>
    <property type="evidence" value="ECO:0007669"/>
    <property type="project" value="UniProtKB-ARBA"/>
</dbReference>